<dbReference type="InterPro" id="IPR013087">
    <property type="entry name" value="Znf_C2H2_type"/>
</dbReference>
<dbReference type="GO" id="GO:0008270">
    <property type="term" value="F:zinc ion binding"/>
    <property type="evidence" value="ECO:0007669"/>
    <property type="project" value="UniProtKB-KW"/>
</dbReference>
<dbReference type="AlphaFoldDB" id="A0A182V3D3"/>
<keyword evidence="4" id="KW-0862">Zinc</keyword>
<feature type="compositionally biased region" description="Basic residues" evidence="5">
    <location>
        <begin position="18"/>
        <end position="35"/>
    </location>
</feature>
<evidence type="ECO:0000313" key="7">
    <source>
        <dbReference type="EnsemblMetazoa" id="AMEM008185-PA"/>
    </source>
</evidence>
<feature type="domain" description="C2H2-type" evidence="6">
    <location>
        <begin position="360"/>
        <end position="383"/>
    </location>
</feature>
<evidence type="ECO:0000256" key="4">
    <source>
        <dbReference type="ARBA" id="ARBA00022833"/>
    </source>
</evidence>
<feature type="region of interest" description="Disordered" evidence="5">
    <location>
        <begin position="212"/>
        <end position="270"/>
    </location>
</feature>
<dbReference type="PANTHER" id="PTHR23057">
    <property type="entry name" value="JUXTAPOSED WITH ANOTHER ZINC FINGER PROTEIN 1"/>
    <property type="match status" value="1"/>
</dbReference>
<feature type="region of interest" description="Disordered" evidence="5">
    <location>
        <begin position="1"/>
        <end position="46"/>
    </location>
</feature>
<evidence type="ECO:0000259" key="6">
    <source>
        <dbReference type="PROSITE" id="PS00028"/>
    </source>
</evidence>
<evidence type="ECO:0000256" key="5">
    <source>
        <dbReference type="SAM" id="MobiDB-lite"/>
    </source>
</evidence>
<dbReference type="SUPFAM" id="SSF57667">
    <property type="entry name" value="beta-beta-alpha zinc fingers"/>
    <property type="match status" value="1"/>
</dbReference>
<dbReference type="PROSITE" id="PS00028">
    <property type="entry name" value="ZINC_FINGER_C2H2_1"/>
    <property type="match status" value="2"/>
</dbReference>
<feature type="region of interest" description="Disordered" evidence="5">
    <location>
        <begin position="148"/>
        <end position="199"/>
    </location>
</feature>
<dbReference type="SMART" id="SM00355">
    <property type="entry name" value="ZnF_C2H2"/>
    <property type="match status" value="3"/>
</dbReference>
<protein>
    <recommendedName>
        <fullName evidence="6">C2H2-type domain-containing protein</fullName>
    </recommendedName>
</protein>
<dbReference type="VEuPathDB" id="VectorBase:AMEM21_004372"/>
<feature type="compositionally biased region" description="Gly residues" evidence="5">
    <location>
        <begin position="219"/>
        <end position="237"/>
    </location>
</feature>
<dbReference type="VEuPathDB" id="VectorBase:AMEM008185"/>
<dbReference type="EnsemblMetazoa" id="AMEM008185-RA">
    <property type="protein sequence ID" value="AMEM008185-PA"/>
    <property type="gene ID" value="AMEM008185"/>
</dbReference>
<dbReference type="STRING" id="30066.A0A182V3D3"/>
<sequence>MGAAAAGRARDTFLEPKKKSKTKTKKKQQKQRKTHPTLPPSLHGSDPPPPLPCSFLLTWLPTPLHVHNMAVFLINICKFNGCERIFPSLRDLIHHIENTHIDDSQAPDVTEKTQPTCLPLSYVLRFVTDESRRDGGGVASPMAAAAAANATNSPDKAKPAAVAGGNGLRLSGSGQQPPPPPSSINQSAASDHHGTAGTNAGAAATLHGIAATNHPGAAGTNGTGGSSAPANGGGGATPNGIADQQQQNGLGGAVAAGAGGLEPGKPAHLNQQTVGTTDLKRKIAIKHHSYSISAANRSITPTGSEMDDDEMMVSESEDSNDSWTTEEFSSEFIMRYGSRRHSASGGGSGINSTNEKPFACPVPGCKKRYKNVNGIKYHSKNGHKKDGNRVRKAFKCYCGKSYKTAQRLKNHNVVVHAAGGQNGGSPIDGPSAPVTTVPLASPAGGGGGLSSPAGLISPPIKSPSLTNGGQSAAGPNATLPSSGSSIVAAAAAAAAAIASSQIGTNATTTNTSATCTTSPSTLTITQVTTHKVPRALVLAANGTGTGSAVTTGTTVTVGNSPNALPVVSGASPPAVGFPVSPTTITSAGVSPVSIKYDNLGILTPATSPKLIAASLCGQEGGGNQPQPAPPPPPPTVVTTATMPAGSNNTTTVLGGISLKGSGTGATVNGELVGNGNVGTIALVVSASSAAVANGSEAKLLTGGGGGTGPTIKSAVLSASVTAGQLFAEET</sequence>
<dbReference type="Proteomes" id="UP000075903">
    <property type="component" value="Unassembled WGS sequence"/>
</dbReference>
<feature type="compositionally biased region" description="Low complexity" evidence="5">
    <location>
        <begin position="238"/>
        <end position="248"/>
    </location>
</feature>
<keyword evidence="3" id="KW-0863">Zinc-finger</keyword>
<keyword evidence="8" id="KW-1185">Reference proteome</keyword>
<proteinExistence type="predicted"/>
<evidence type="ECO:0000256" key="3">
    <source>
        <dbReference type="ARBA" id="ARBA00022771"/>
    </source>
</evidence>
<dbReference type="Gene3D" id="3.30.160.60">
    <property type="entry name" value="Classic Zinc Finger"/>
    <property type="match status" value="2"/>
</dbReference>
<name>A0A182V3D3_ANOME</name>
<evidence type="ECO:0000256" key="1">
    <source>
        <dbReference type="ARBA" id="ARBA00022723"/>
    </source>
</evidence>
<feature type="domain" description="C2H2-type" evidence="6">
    <location>
        <begin position="77"/>
        <end position="100"/>
    </location>
</feature>
<evidence type="ECO:0000256" key="2">
    <source>
        <dbReference type="ARBA" id="ARBA00022737"/>
    </source>
</evidence>
<reference evidence="7" key="1">
    <citation type="submission" date="2020-05" db="UniProtKB">
        <authorList>
            <consortium name="EnsemblMetazoa"/>
        </authorList>
    </citation>
    <scope>IDENTIFICATION</scope>
    <source>
        <strain evidence="7">MAF</strain>
    </source>
</reference>
<dbReference type="PANTHER" id="PTHR23057:SF0">
    <property type="entry name" value="JUXTAPOSED WITH ANOTHER ZINC FINGER PROTEIN 1"/>
    <property type="match status" value="1"/>
</dbReference>
<dbReference type="InterPro" id="IPR051580">
    <property type="entry name" value="ZnF-Chromatin_assoc"/>
</dbReference>
<dbReference type="InterPro" id="IPR036236">
    <property type="entry name" value="Znf_C2H2_sf"/>
</dbReference>
<dbReference type="GO" id="GO:0005634">
    <property type="term" value="C:nucleus"/>
    <property type="evidence" value="ECO:0007669"/>
    <property type="project" value="TreeGrafter"/>
</dbReference>
<organism evidence="7 8">
    <name type="scientific">Anopheles merus</name>
    <name type="common">Mosquito</name>
    <dbReference type="NCBI Taxonomy" id="30066"/>
    <lineage>
        <taxon>Eukaryota</taxon>
        <taxon>Metazoa</taxon>
        <taxon>Ecdysozoa</taxon>
        <taxon>Arthropoda</taxon>
        <taxon>Hexapoda</taxon>
        <taxon>Insecta</taxon>
        <taxon>Pterygota</taxon>
        <taxon>Neoptera</taxon>
        <taxon>Endopterygota</taxon>
        <taxon>Diptera</taxon>
        <taxon>Nematocera</taxon>
        <taxon>Culicoidea</taxon>
        <taxon>Culicidae</taxon>
        <taxon>Anophelinae</taxon>
        <taxon>Anopheles</taxon>
    </lineage>
</organism>
<evidence type="ECO:0000313" key="8">
    <source>
        <dbReference type="Proteomes" id="UP000075903"/>
    </source>
</evidence>
<feature type="compositionally biased region" description="Gly residues" evidence="5">
    <location>
        <begin position="249"/>
        <end position="262"/>
    </location>
</feature>
<keyword evidence="2" id="KW-0677">Repeat</keyword>
<feature type="compositionally biased region" description="Basic and acidic residues" evidence="5">
    <location>
        <begin position="8"/>
        <end position="17"/>
    </location>
</feature>
<feature type="region of interest" description="Disordered" evidence="5">
    <location>
        <begin position="421"/>
        <end position="480"/>
    </location>
</feature>
<keyword evidence="1" id="KW-0479">Metal-binding</keyword>
<accession>A0A182V3D3</accession>